<protein>
    <submittedName>
        <fullName evidence="3">Uncharacterized protein</fullName>
    </submittedName>
</protein>
<evidence type="ECO:0000313" key="4">
    <source>
        <dbReference type="Proteomes" id="UP000824120"/>
    </source>
</evidence>
<sequence length="84" mass="9678">MEASPKLPIKDPLGSREKKEREEHRKSTKKKTGRDENQLRAIVRRSCSSPIAVDIGLSMTIWLRTTLSNLVFLCYFTYLLVVKV</sequence>
<dbReference type="AlphaFoldDB" id="A0A9J5W4B5"/>
<comment type="caution">
    <text evidence="3">The sequence shown here is derived from an EMBL/GenBank/DDBJ whole genome shotgun (WGS) entry which is preliminary data.</text>
</comment>
<keyword evidence="2" id="KW-0812">Transmembrane</keyword>
<feature type="compositionally biased region" description="Basic and acidic residues" evidence="1">
    <location>
        <begin position="13"/>
        <end position="25"/>
    </location>
</feature>
<keyword evidence="2" id="KW-1133">Transmembrane helix</keyword>
<dbReference type="Proteomes" id="UP000824120">
    <property type="component" value="Chromosome 12"/>
</dbReference>
<reference evidence="3 4" key="1">
    <citation type="submission" date="2020-09" db="EMBL/GenBank/DDBJ databases">
        <title>De no assembly of potato wild relative species, Solanum commersonii.</title>
        <authorList>
            <person name="Cho K."/>
        </authorList>
    </citation>
    <scope>NUCLEOTIDE SEQUENCE [LARGE SCALE GENOMIC DNA]</scope>
    <source>
        <strain evidence="3">LZ3.2</strain>
        <tissue evidence="3">Leaf</tissue>
    </source>
</reference>
<feature type="transmembrane region" description="Helical" evidence="2">
    <location>
        <begin position="61"/>
        <end position="81"/>
    </location>
</feature>
<evidence type="ECO:0000256" key="2">
    <source>
        <dbReference type="SAM" id="Phobius"/>
    </source>
</evidence>
<gene>
    <name evidence="3" type="ORF">H5410_060155</name>
</gene>
<evidence type="ECO:0000256" key="1">
    <source>
        <dbReference type="SAM" id="MobiDB-lite"/>
    </source>
</evidence>
<dbReference type="EMBL" id="JACXVP010000012">
    <property type="protein sequence ID" value="KAG5570389.1"/>
    <property type="molecule type" value="Genomic_DNA"/>
</dbReference>
<feature type="region of interest" description="Disordered" evidence="1">
    <location>
        <begin position="1"/>
        <end position="39"/>
    </location>
</feature>
<accession>A0A9J5W4B5</accession>
<name>A0A9J5W4B5_SOLCO</name>
<keyword evidence="4" id="KW-1185">Reference proteome</keyword>
<organism evidence="3 4">
    <name type="scientific">Solanum commersonii</name>
    <name type="common">Commerson's wild potato</name>
    <name type="synonym">Commerson's nightshade</name>
    <dbReference type="NCBI Taxonomy" id="4109"/>
    <lineage>
        <taxon>Eukaryota</taxon>
        <taxon>Viridiplantae</taxon>
        <taxon>Streptophyta</taxon>
        <taxon>Embryophyta</taxon>
        <taxon>Tracheophyta</taxon>
        <taxon>Spermatophyta</taxon>
        <taxon>Magnoliopsida</taxon>
        <taxon>eudicotyledons</taxon>
        <taxon>Gunneridae</taxon>
        <taxon>Pentapetalae</taxon>
        <taxon>asterids</taxon>
        <taxon>lamiids</taxon>
        <taxon>Solanales</taxon>
        <taxon>Solanaceae</taxon>
        <taxon>Solanoideae</taxon>
        <taxon>Solaneae</taxon>
        <taxon>Solanum</taxon>
    </lineage>
</organism>
<proteinExistence type="predicted"/>
<evidence type="ECO:0000313" key="3">
    <source>
        <dbReference type="EMBL" id="KAG5570389.1"/>
    </source>
</evidence>
<keyword evidence="2" id="KW-0472">Membrane</keyword>